<proteinExistence type="inferred from homology"/>
<dbReference type="eggNOG" id="KOG1192">
    <property type="taxonomic scope" value="Eukaryota"/>
</dbReference>
<dbReference type="VEuPathDB" id="VectorBase:CPIJ000349"/>
<dbReference type="EC" id="2.4.1.17" evidence="5"/>
<evidence type="ECO:0000256" key="4">
    <source>
        <dbReference type="RuleBase" id="RU003718"/>
    </source>
</evidence>
<gene>
    <name evidence="7" type="primary">6031176</name>
    <name evidence="6" type="ORF">CpipJ_CPIJ000349</name>
</gene>
<keyword evidence="8" id="KW-1185">Reference proteome</keyword>
<keyword evidence="5" id="KW-0732">Signal</keyword>
<accession>B0VZY5</accession>
<name>B0VZY5_CULQU</name>
<feature type="transmembrane region" description="Helical" evidence="5">
    <location>
        <begin position="488"/>
        <end position="509"/>
    </location>
</feature>
<keyword evidence="3 4" id="KW-0808">Transferase</keyword>
<evidence type="ECO:0000313" key="8">
    <source>
        <dbReference type="Proteomes" id="UP000002320"/>
    </source>
</evidence>
<keyword evidence="5" id="KW-0472">Membrane</keyword>
<dbReference type="EMBL" id="DS231816">
    <property type="protein sequence ID" value="EDS37557.1"/>
    <property type="molecule type" value="Genomic_DNA"/>
</dbReference>
<evidence type="ECO:0000256" key="3">
    <source>
        <dbReference type="ARBA" id="ARBA00022679"/>
    </source>
</evidence>
<protein>
    <recommendedName>
        <fullName evidence="5">UDP-glucuronosyltransferase</fullName>
        <ecNumber evidence="5">2.4.1.17</ecNumber>
    </recommendedName>
</protein>
<evidence type="ECO:0000256" key="2">
    <source>
        <dbReference type="ARBA" id="ARBA00022676"/>
    </source>
</evidence>
<dbReference type="SUPFAM" id="SSF53756">
    <property type="entry name" value="UDP-Glycosyltransferase/glycogen phosphorylase"/>
    <property type="match status" value="1"/>
</dbReference>
<keyword evidence="5" id="KW-1133">Transmembrane helix</keyword>
<dbReference type="PANTHER" id="PTHR48043:SF60">
    <property type="entry name" value="UDP-GLUCURONOSYLTRANSFERASE"/>
    <property type="match status" value="1"/>
</dbReference>
<evidence type="ECO:0000313" key="6">
    <source>
        <dbReference type="EMBL" id="EDS37557.1"/>
    </source>
</evidence>
<comment type="subcellular location">
    <subcellularLocation>
        <location evidence="5">Membrane</location>
        <topology evidence="5">Single-pass membrane protein</topology>
    </subcellularLocation>
</comment>
<dbReference type="FunCoup" id="B0VZY5">
    <property type="interactions" value="216"/>
</dbReference>
<reference evidence="7" key="2">
    <citation type="submission" date="2021-02" db="UniProtKB">
        <authorList>
            <consortium name="EnsemblMetazoa"/>
        </authorList>
    </citation>
    <scope>IDENTIFICATION</scope>
    <source>
        <strain evidence="7">JHB</strain>
    </source>
</reference>
<sequence length="521" mass="59860">MNAKVITTLLAFFLVGQVQSYKILFLVPFPGPSHWLMLKHFIRELTEVRGHEVTCITSFKFGEPLNRYQEVLIEPAYPIREKFPLSAIFNTATYSSDYNNLFLYWKMGLDTSRFALESQAVQQFIKRNDLSFDLVVSEQFFQESWLMFAHKFNAPIVTISTYGYSDFMDRAMGILTPWSFVPHMILDYEDDMNFLQRAYNVLVSSVDYVIRELYYLPQQDKLAKEFFGDLERQRGPLPSVRELEKSISVILINAHPTLTKPRPSTVGLVNIAGAHIRHPKPLPEDLQRFMDGAEHGVIYFSLGAYLQSSEIPPAKRATLLKVFANLKQRVIWKFETDTIEDVPQNVMIRKWAPQNDILAHKNVILFISHGGQFGTFESMYHGVPTLFMPFFGDQHRNALRAVRSGYAGHMMFQDVTEESFGARIRQLIEDRTFYTRAKEISALFRDTIVEPMNESIYWMEYVVRHKGATHLKSKAVNLSVAQYLSLDVLGAVMLVVVILIAGVKVCCCGKTGRKVNKKKTQ</sequence>
<dbReference type="Proteomes" id="UP000002320">
    <property type="component" value="Unassembled WGS sequence"/>
</dbReference>
<feature type="chain" id="PRO_5011325917" description="UDP-glucuronosyltransferase" evidence="5">
    <location>
        <begin position="21"/>
        <end position="521"/>
    </location>
</feature>
<dbReference type="InterPro" id="IPR002213">
    <property type="entry name" value="UDP_glucos_trans"/>
</dbReference>
<dbReference type="STRING" id="7176.B0VZY5"/>
<dbReference type="InterPro" id="IPR050271">
    <property type="entry name" value="UDP-glycosyltransferase"/>
</dbReference>
<evidence type="ECO:0000256" key="1">
    <source>
        <dbReference type="ARBA" id="ARBA00009995"/>
    </source>
</evidence>
<dbReference type="PROSITE" id="PS00375">
    <property type="entry name" value="UDPGT"/>
    <property type="match status" value="1"/>
</dbReference>
<keyword evidence="5" id="KW-0812">Transmembrane</keyword>
<reference evidence="6" key="1">
    <citation type="submission" date="2007-03" db="EMBL/GenBank/DDBJ databases">
        <title>Annotation of Culex pipiens quinquefasciatus.</title>
        <authorList>
            <consortium name="The Broad Institute Genome Sequencing Platform"/>
            <person name="Atkinson P.W."/>
            <person name="Hemingway J."/>
            <person name="Christensen B.M."/>
            <person name="Higgs S."/>
            <person name="Kodira C."/>
            <person name="Hannick L."/>
            <person name="Megy K."/>
            <person name="O'Leary S."/>
            <person name="Pearson M."/>
            <person name="Haas B.J."/>
            <person name="Mauceli E."/>
            <person name="Wortman J.R."/>
            <person name="Lee N.H."/>
            <person name="Guigo R."/>
            <person name="Stanke M."/>
            <person name="Alvarado L."/>
            <person name="Amedeo P."/>
            <person name="Antoine C.H."/>
            <person name="Arensburger P."/>
            <person name="Bidwell S.L."/>
            <person name="Crawford M."/>
            <person name="Camaro F."/>
            <person name="Devon K."/>
            <person name="Engels R."/>
            <person name="Hammond M."/>
            <person name="Howarth C."/>
            <person name="Koehrsen M."/>
            <person name="Lawson D."/>
            <person name="Montgomery P."/>
            <person name="Nene V."/>
            <person name="Nusbaum C."/>
            <person name="Puiu D."/>
            <person name="Romero-Severson J."/>
            <person name="Severson D.W."/>
            <person name="Shumway M."/>
            <person name="Sisk P."/>
            <person name="Stolte C."/>
            <person name="Zeng Q."/>
            <person name="Eisenstadt E."/>
            <person name="Fraser-Liggett C."/>
            <person name="Strausberg R."/>
            <person name="Galagan J."/>
            <person name="Birren B."/>
            <person name="Collins F.H."/>
        </authorList>
    </citation>
    <scope>NUCLEOTIDE SEQUENCE [LARGE SCALE GENOMIC DNA]</scope>
    <source>
        <strain evidence="6">JHB</strain>
    </source>
</reference>
<dbReference type="Gene3D" id="3.40.50.2000">
    <property type="entry name" value="Glycogen Phosphorylase B"/>
    <property type="match status" value="2"/>
</dbReference>
<dbReference type="GO" id="GO:0015020">
    <property type="term" value="F:glucuronosyltransferase activity"/>
    <property type="evidence" value="ECO:0007669"/>
    <property type="project" value="UniProtKB-EC"/>
</dbReference>
<dbReference type="PANTHER" id="PTHR48043">
    <property type="entry name" value="EG:EG0003.4 PROTEIN-RELATED"/>
    <property type="match status" value="1"/>
</dbReference>
<dbReference type="FunFam" id="3.40.50.2000:FF:000050">
    <property type="entry name" value="UDP-glucuronosyltransferase"/>
    <property type="match status" value="1"/>
</dbReference>
<dbReference type="Pfam" id="PF00201">
    <property type="entry name" value="UDPGT"/>
    <property type="match status" value="1"/>
</dbReference>
<dbReference type="OMA" id="TYGYSDF"/>
<organism>
    <name type="scientific">Culex quinquefasciatus</name>
    <name type="common">Southern house mosquito</name>
    <name type="synonym">Culex pungens</name>
    <dbReference type="NCBI Taxonomy" id="7176"/>
    <lineage>
        <taxon>Eukaryota</taxon>
        <taxon>Metazoa</taxon>
        <taxon>Ecdysozoa</taxon>
        <taxon>Arthropoda</taxon>
        <taxon>Hexapoda</taxon>
        <taxon>Insecta</taxon>
        <taxon>Pterygota</taxon>
        <taxon>Neoptera</taxon>
        <taxon>Endopterygota</taxon>
        <taxon>Diptera</taxon>
        <taxon>Nematocera</taxon>
        <taxon>Culicoidea</taxon>
        <taxon>Culicidae</taxon>
        <taxon>Culicinae</taxon>
        <taxon>Culicini</taxon>
        <taxon>Culex</taxon>
        <taxon>Culex</taxon>
    </lineage>
</organism>
<comment type="catalytic activity">
    <reaction evidence="5">
        <text>glucuronate acceptor + UDP-alpha-D-glucuronate = acceptor beta-D-glucuronoside + UDP + H(+)</text>
        <dbReference type="Rhea" id="RHEA:21032"/>
        <dbReference type="ChEBI" id="CHEBI:15378"/>
        <dbReference type="ChEBI" id="CHEBI:58052"/>
        <dbReference type="ChEBI" id="CHEBI:58223"/>
        <dbReference type="ChEBI" id="CHEBI:132367"/>
        <dbReference type="ChEBI" id="CHEBI:132368"/>
        <dbReference type="EC" id="2.4.1.17"/>
    </reaction>
</comment>
<evidence type="ECO:0000256" key="5">
    <source>
        <dbReference type="RuleBase" id="RU362059"/>
    </source>
</evidence>
<dbReference type="AlphaFoldDB" id="B0VZY5"/>
<dbReference type="VEuPathDB" id="VectorBase:CQUJHB007060"/>
<dbReference type="InterPro" id="IPR035595">
    <property type="entry name" value="UDP_glycos_trans_CS"/>
</dbReference>
<comment type="similarity">
    <text evidence="1 4">Belongs to the UDP-glycosyltransferase family.</text>
</comment>
<dbReference type="CDD" id="cd03784">
    <property type="entry name" value="GT1_Gtf-like"/>
    <property type="match status" value="1"/>
</dbReference>
<dbReference type="HOGENOM" id="CLU_012949_0_2_1"/>
<dbReference type="KEGG" id="cqu:CpipJ_CPIJ000349"/>
<keyword evidence="2 4" id="KW-0328">Glycosyltransferase</keyword>
<evidence type="ECO:0000313" key="7">
    <source>
        <dbReference type="EnsemblMetazoa" id="CPIJ000349-PA"/>
    </source>
</evidence>
<dbReference type="EnsemblMetazoa" id="CPIJ000349-RA">
    <property type="protein sequence ID" value="CPIJ000349-PA"/>
    <property type="gene ID" value="CPIJ000349"/>
</dbReference>
<feature type="signal peptide" evidence="5">
    <location>
        <begin position="1"/>
        <end position="20"/>
    </location>
</feature>
<dbReference type="OrthoDB" id="5835829at2759"/>
<dbReference type="InParanoid" id="B0VZY5"/>
<dbReference type="GO" id="GO:0016020">
    <property type="term" value="C:membrane"/>
    <property type="evidence" value="ECO:0007669"/>
    <property type="project" value="UniProtKB-SubCell"/>
</dbReference>